<gene>
    <name evidence="1" type="ORF">DAPPUDRAFT_318703</name>
</gene>
<name>E9GK35_DAPPU</name>
<protein>
    <submittedName>
        <fullName evidence="1">Uncharacterized protein</fullName>
    </submittedName>
</protein>
<dbReference type="EMBL" id="GL732548">
    <property type="protein sequence ID" value="EFX80116.1"/>
    <property type="molecule type" value="Genomic_DNA"/>
</dbReference>
<dbReference type="InParanoid" id="E9GK35"/>
<dbReference type="HOGENOM" id="CLU_2239271_0_0_1"/>
<evidence type="ECO:0000313" key="2">
    <source>
        <dbReference type="Proteomes" id="UP000000305"/>
    </source>
</evidence>
<keyword evidence="2" id="KW-1185">Reference proteome</keyword>
<reference evidence="1 2" key="1">
    <citation type="journal article" date="2011" name="Science">
        <title>The ecoresponsive genome of Daphnia pulex.</title>
        <authorList>
            <person name="Colbourne J.K."/>
            <person name="Pfrender M.E."/>
            <person name="Gilbert D."/>
            <person name="Thomas W.K."/>
            <person name="Tucker A."/>
            <person name="Oakley T.H."/>
            <person name="Tokishita S."/>
            <person name="Aerts A."/>
            <person name="Arnold G.J."/>
            <person name="Basu M.K."/>
            <person name="Bauer D.J."/>
            <person name="Caceres C.E."/>
            <person name="Carmel L."/>
            <person name="Casola C."/>
            <person name="Choi J.H."/>
            <person name="Detter J.C."/>
            <person name="Dong Q."/>
            <person name="Dusheyko S."/>
            <person name="Eads B.D."/>
            <person name="Frohlich T."/>
            <person name="Geiler-Samerotte K.A."/>
            <person name="Gerlach D."/>
            <person name="Hatcher P."/>
            <person name="Jogdeo S."/>
            <person name="Krijgsveld J."/>
            <person name="Kriventseva E.V."/>
            <person name="Kultz D."/>
            <person name="Laforsch C."/>
            <person name="Lindquist E."/>
            <person name="Lopez J."/>
            <person name="Manak J.R."/>
            <person name="Muller J."/>
            <person name="Pangilinan J."/>
            <person name="Patwardhan R.P."/>
            <person name="Pitluck S."/>
            <person name="Pritham E.J."/>
            <person name="Rechtsteiner A."/>
            <person name="Rho M."/>
            <person name="Rogozin I.B."/>
            <person name="Sakarya O."/>
            <person name="Salamov A."/>
            <person name="Schaack S."/>
            <person name="Shapiro H."/>
            <person name="Shiga Y."/>
            <person name="Skalitzky C."/>
            <person name="Smith Z."/>
            <person name="Souvorov A."/>
            <person name="Sung W."/>
            <person name="Tang Z."/>
            <person name="Tsuchiya D."/>
            <person name="Tu H."/>
            <person name="Vos H."/>
            <person name="Wang M."/>
            <person name="Wolf Y.I."/>
            <person name="Yamagata H."/>
            <person name="Yamada T."/>
            <person name="Ye Y."/>
            <person name="Shaw J.R."/>
            <person name="Andrews J."/>
            <person name="Crease T.J."/>
            <person name="Tang H."/>
            <person name="Lucas S.M."/>
            <person name="Robertson H.M."/>
            <person name="Bork P."/>
            <person name="Koonin E.V."/>
            <person name="Zdobnov E.M."/>
            <person name="Grigoriev I.V."/>
            <person name="Lynch M."/>
            <person name="Boore J.L."/>
        </authorList>
    </citation>
    <scope>NUCLEOTIDE SEQUENCE [LARGE SCALE GENOMIC DNA]</scope>
</reference>
<dbReference type="Proteomes" id="UP000000305">
    <property type="component" value="Unassembled WGS sequence"/>
</dbReference>
<organism evidence="1 2">
    <name type="scientific">Daphnia pulex</name>
    <name type="common">Water flea</name>
    <dbReference type="NCBI Taxonomy" id="6669"/>
    <lineage>
        <taxon>Eukaryota</taxon>
        <taxon>Metazoa</taxon>
        <taxon>Ecdysozoa</taxon>
        <taxon>Arthropoda</taxon>
        <taxon>Crustacea</taxon>
        <taxon>Branchiopoda</taxon>
        <taxon>Diplostraca</taxon>
        <taxon>Cladocera</taxon>
        <taxon>Anomopoda</taxon>
        <taxon>Daphniidae</taxon>
        <taxon>Daphnia</taxon>
    </lineage>
</organism>
<dbReference type="KEGG" id="dpx:DAPPUDRAFT_318703"/>
<evidence type="ECO:0000313" key="1">
    <source>
        <dbReference type="EMBL" id="EFX80116.1"/>
    </source>
</evidence>
<accession>E9GK35</accession>
<dbReference type="AlphaFoldDB" id="E9GK35"/>
<proteinExistence type="predicted"/>
<sequence length="105" mass="12091">MVLKWTRNYRENFDDVRRKNQGFPQGYIKGEYIGESPSLKEFHTGAQKQARLAFADAYGHRSQVWGNFVIFSDEKSFGSQECIRSFVYRTNGKMELGSILATLSP</sequence>